<sequence length="38" mass="4376">MSHLSINCKDFVEEICDNDNLQALELLMGIDSNVYQEM</sequence>
<organism evidence="1 2">
    <name type="scientific">Candidatus Trichorickettsia mobilis</name>
    <dbReference type="NCBI Taxonomy" id="1346319"/>
    <lineage>
        <taxon>Bacteria</taxon>
        <taxon>Pseudomonadati</taxon>
        <taxon>Pseudomonadota</taxon>
        <taxon>Alphaproteobacteria</taxon>
        <taxon>Rickettsiales</taxon>
        <taxon>Rickettsiaceae</taxon>
        <taxon>Rickettsieae</taxon>
        <taxon>Candidatus Trichorickettsia</taxon>
    </lineage>
</organism>
<protein>
    <submittedName>
        <fullName evidence="1">Uncharacterized protein</fullName>
    </submittedName>
</protein>
<accession>A0ABZ0UTT6</accession>
<dbReference type="Proteomes" id="UP001326613">
    <property type="component" value="Chromosome"/>
</dbReference>
<reference evidence="1 2" key="1">
    <citation type="submission" date="2022-10" db="EMBL/GenBank/DDBJ databases">
        <title>Host association and intracellularity evolved multiple times independently in the Rickettsiales.</title>
        <authorList>
            <person name="Castelli M."/>
            <person name="Nardi T."/>
            <person name="Gammuto L."/>
            <person name="Bellinzona G."/>
            <person name="Sabaneyeva E."/>
            <person name="Potekhin A."/>
            <person name="Serra V."/>
            <person name="Petroni G."/>
            <person name="Sassera D."/>
        </authorList>
    </citation>
    <scope>NUCLEOTIDE SEQUENCE [LARGE SCALE GENOMIC DNA]</scope>
    <source>
        <strain evidence="1 2">Kr 154-4</strain>
    </source>
</reference>
<dbReference type="EMBL" id="CP112932">
    <property type="protein sequence ID" value="WPY01063.1"/>
    <property type="molecule type" value="Genomic_DNA"/>
</dbReference>
<keyword evidence="2" id="KW-1185">Reference proteome</keyword>
<gene>
    <name evidence="1" type="ORF">Trichorick_00958</name>
</gene>
<evidence type="ECO:0000313" key="2">
    <source>
        <dbReference type="Proteomes" id="UP001326613"/>
    </source>
</evidence>
<evidence type="ECO:0000313" key="1">
    <source>
        <dbReference type="EMBL" id="WPY01063.1"/>
    </source>
</evidence>
<proteinExistence type="predicted"/>
<name>A0ABZ0UTT6_9RICK</name>